<keyword evidence="5" id="KW-1185">Reference proteome</keyword>
<dbReference type="InterPro" id="IPR001926">
    <property type="entry name" value="TrpB-like_PALP"/>
</dbReference>
<evidence type="ECO:0000313" key="4">
    <source>
        <dbReference type="EMBL" id="BEH01119.1"/>
    </source>
</evidence>
<evidence type="ECO:0000259" key="3">
    <source>
        <dbReference type="Pfam" id="PF00291"/>
    </source>
</evidence>
<proteinExistence type="predicted"/>
<comment type="cofactor">
    <cofactor evidence="1">
        <name>pyridoxal 5'-phosphate</name>
        <dbReference type="ChEBI" id="CHEBI:597326"/>
    </cofactor>
</comment>
<gene>
    <name evidence="4" type="ORF">brsh051_04000</name>
</gene>
<dbReference type="PANTHER" id="PTHR10314">
    <property type="entry name" value="CYSTATHIONINE BETA-SYNTHASE"/>
    <property type="match status" value="1"/>
</dbReference>
<feature type="domain" description="Tryptophan synthase beta chain-like PALP" evidence="3">
    <location>
        <begin position="21"/>
        <end position="138"/>
    </location>
</feature>
<dbReference type="KEGG" id="broo:brsh051_04000"/>
<keyword evidence="2" id="KW-0663">Pyridoxal phosphate</keyword>
<dbReference type="InterPro" id="IPR000634">
    <property type="entry name" value="Ser/Thr_deHydtase_PyrdxlP-BS"/>
</dbReference>
<dbReference type="Proteomes" id="UP001431656">
    <property type="component" value="Chromosome"/>
</dbReference>
<dbReference type="InterPro" id="IPR036052">
    <property type="entry name" value="TrpB-like_PALP_sf"/>
</dbReference>
<dbReference type="GO" id="GO:0016765">
    <property type="term" value="F:transferase activity, transferring alkyl or aryl (other than methyl) groups"/>
    <property type="evidence" value="ECO:0007669"/>
    <property type="project" value="UniProtKB-ARBA"/>
</dbReference>
<evidence type="ECO:0000256" key="1">
    <source>
        <dbReference type="ARBA" id="ARBA00001933"/>
    </source>
</evidence>
<name>A0AAN0MF04_9ACTN</name>
<dbReference type="Pfam" id="PF00291">
    <property type="entry name" value="PALP"/>
    <property type="match status" value="1"/>
</dbReference>
<organism evidence="4 5">
    <name type="scientific">Brooklawnia propionicigenes</name>
    <dbReference type="NCBI Taxonomy" id="3041175"/>
    <lineage>
        <taxon>Bacteria</taxon>
        <taxon>Bacillati</taxon>
        <taxon>Actinomycetota</taxon>
        <taxon>Actinomycetes</taxon>
        <taxon>Propionibacteriales</taxon>
        <taxon>Propionibacteriaceae</taxon>
        <taxon>Brooklawnia</taxon>
    </lineage>
</organism>
<evidence type="ECO:0000313" key="5">
    <source>
        <dbReference type="Proteomes" id="UP001431656"/>
    </source>
</evidence>
<dbReference type="EMBL" id="AP028056">
    <property type="protein sequence ID" value="BEH01119.1"/>
    <property type="molecule type" value="Genomic_DNA"/>
</dbReference>
<evidence type="ECO:0000256" key="2">
    <source>
        <dbReference type="ARBA" id="ARBA00022898"/>
    </source>
</evidence>
<dbReference type="RefSeq" id="WP_286267082.1">
    <property type="nucleotide sequence ID" value="NZ_AP028056.1"/>
</dbReference>
<dbReference type="SUPFAM" id="SSF53686">
    <property type="entry name" value="Tryptophan synthase beta subunit-like PLP-dependent enzymes"/>
    <property type="match status" value="1"/>
</dbReference>
<protein>
    <recommendedName>
        <fullName evidence="3">Tryptophan synthase beta chain-like PALP domain-containing protein</fullName>
    </recommendedName>
</protein>
<sequence length="155" mass="16063">MPSRLASRTLRPVATLHPLFAAIGNTPLVELSRIGGLPHGVRLFAKAEFMNPGGSIKDRAAAAMVLDGIERGLLRLPSPDEPQQQLPTIIDATSGNTGIALAMIGAALGIGTTLVMPENTSPERKATMRNLGATVIDTACWAAAHPTRCSASACG</sequence>
<reference evidence="4" key="1">
    <citation type="journal article" date="2024" name="Int. J. Syst. Evol. Microbiol.">
        <title>Brooklawnia propionicigenes sp. nov., a facultatively anaerobic, propionate-producing bacterium isolated from a methanogenic reactor treating waste from cattle farms.</title>
        <authorList>
            <person name="Akita Y."/>
            <person name="Ueki A."/>
            <person name="Tonouchi A."/>
            <person name="Sugawara Y."/>
            <person name="Honma S."/>
            <person name="Kaku N."/>
            <person name="Ueki K."/>
        </authorList>
    </citation>
    <scope>NUCLEOTIDE SEQUENCE</scope>
    <source>
        <strain evidence="4">SH051</strain>
    </source>
</reference>
<dbReference type="PROSITE" id="PS00165">
    <property type="entry name" value="DEHYDRATASE_SER_THR"/>
    <property type="match status" value="1"/>
</dbReference>
<dbReference type="AlphaFoldDB" id="A0AAN0MF04"/>
<dbReference type="InterPro" id="IPR001216">
    <property type="entry name" value="P-phosphate_BS"/>
</dbReference>
<dbReference type="InterPro" id="IPR050214">
    <property type="entry name" value="Cys_Synth/Cystath_Beta-Synth"/>
</dbReference>
<dbReference type="GO" id="GO:0030170">
    <property type="term" value="F:pyridoxal phosphate binding"/>
    <property type="evidence" value="ECO:0007669"/>
    <property type="project" value="InterPro"/>
</dbReference>
<dbReference type="PROSITE" id="PS00901">
    <property type="entry name" value="CYS_SYNTHASE"/>
    <property type="match status" value="1"/>
</dbReference>
<dbReference type="GO" id="GO:0006535">
    <property type="term" value="P:cysteine biosynthetic process from serine"/>
    <property type="evidence" value="ECO:0007669"/>
    <property type="project" value="InterPro"/>
</dbReference>
<accession>A0AAN0MF04</accession>
<dbReference type="Gene3D" id="3.40.50.1100">
    <property type="match status" value="2"/>
</dbReference>